<accession>A0ACB8BL25</accession>
<protein>
    <submittedName>
        <fullName evidence="1">Uncharacterized protein</fullName>
    </submittedName>
</protein>
<comment type="caution">
    <text evidence="1">The sequence shown here is derived from an EMBL/GenBank/DDBJ whole genome shotgun (WGS) entry which is preliminary data.</text>
</comment>
<evidence type="ECO:0000313" key="2">
    <source>
        <dbReference type="Proteomes" id="UP000790709"/>
    </source>
</evidence>
<keyword evidence="2" id="KW-1185">Reference proteome</keyword>
<dbReference type="EMBL" id="MU266383">
    <property type="protein sequence ID" value="KAH7926429.1"/>
    <property type="molecule type" value="Genomic_DNA"/>
</dbReference>
<gene>
    <name evidence="1" type="ORF">BV22DRAFT_1104339</name>
</gene>
<dbReference type="Proteomes" id="UP000790709">
    <property type="component" value="Unassembled WGS sequence"/>
</dbReference>
<sequence length="246" mass="26492">MSFCQDCVRGVRHGGTPEGKIETIGGITCYVGTPAGDYPKDKVILYIADAFGIDLFNTEYASTLLLVDDFARNGFKVVAPDHLHGDPIPADIIPLDAVDPRVSPSAAIDSGTSTHLLLYRNIDIGAWAVNHGPNQTRPILDAVVAALKEEGVTLFGATRYCFGVSVVAHPSILKAPDDIEVNQKVHTHSIQNELLGDGKFAPGYARAHWEGCTHGFAVRGDLSNPLVKAGKEDAFSKSIEFFKKHL</sequence>
<evidence type="ECO:0000313" key="1">
    <source>
        <dbReference type="EMBL" id="KAH7926429.1"/>
    </source>
</evidence>
<proteinExistence type="predicted"/>
<reference evidence="1" key="1">
    <citation type="journal article" date="2021" name="New Phytol.">
        <title>Evolutionary innovations through gain and loss of genes in the ectomycorrhizal Boletales.</title>
        <authorList>
            <person name="Wu G."/>
            <person name="Miyauchi S."/>
            <person name="Morin E."/>
            <person name="Kuo A."/>
            <person name="Drula E."/>
            <person name="Varga T."/>
            <person name="Kohler A."/>
            <person name="Feng B."/>
            <person name="Cao Y."/>
            <person name="Lipzen A."/>
            <person name="Daum C."/>
            <person name="Hundley H."/>
            <person name="Pangilinan J."/>
            <person name="Johnson J."/>
            <person name="Barry K."/>
            <person name="LaButti K."/>
            <person name="Ng V."/>
            <person name="Ahrendt S."/>
            <person name="Min B."/>
            <person name="Choi I.G."/>
            <person name="Park H."/>
            <person name="Plett J.M."/>
            <person name="Magnuson J."/>
            <person name="Spatafora J.W."/>
            <person name="Nagy L.G."/>
            <person name="Henrissat B."/>
            <person name="Grigoriev I.V."/>
            <person name="Yang Z.L."/>
            <person name="Xu J."/>
            <person name="Martin F.M."/>
        </authorList>
    </citation>
    <scope>NUCLEOTIDE SEQUENCE</scope>
    <source>
        <strain evidence="1">KUC20120723A-06</strain>
    </source>
</reference>
<organism evidence="1 2">
    <name type="scientific">Leucogyrophana mollusca</name>
    <dbReference type="NCBI Taxonomy" id="85980"/>
    <lineage>
        <taxon>Eukaryota</taxon>
        <taxon>Fungi</taxon>
        <taxon>Dikarya</taxon>
        <taxon>Basidiomycota</taxon>
        <taxon>Agaricomycotina</taxon>
        <taxon>Agaricomycetes</taxon>
        <taxon>Agaricomycetidae</taxon>
        <taxon>Boletales</taxon>
        <taxon>Boletales incertae sedis</taxon>
        <taxon>Leucogyrophana</taxon>
    </lineage>
</organism>
<name>A0ACB8BL25_9AGAM</name>